<evidence type="ECO:0000256" key="7">
    <source>
        <dbReference type="ARBA" id="ARBA00022679"/>
    </source>
</evidence>
<evidence type="ECO:0000256" key="1">
    <source>
        <dbReference type="ARBA" id="ARBA00001933"/>
    </source>
</evidence>
<dbReference type="GO" id="GO:0004124">
    <property type="term" value="F:cysteine synthase activity"/>
    <property type="evidence" value="ECO:0007669"/>
    <property type="project" value="UniProtKB-EC"/>
</dbReference>
<comment type="catalytic activity">
    <reaction evidence="10">
        <text>O-acetyl-L-serine + hydrogen sulfide = L-cysteine + acetate</text>
        <dbReference type="Rhea" id="RHEA:14829"/>
        <dbReference type="ChEBI" id="CHEBI:29919"/>
        <dbReference type="ChEBI" id="CHEBI:30089"/>
        <dbReference type="ChEBI" id="CHEBI:35235"/>
        <dbReference type="ChEBI" id="CHEBI:58340"/>
        <dbReference type="EC" id="2.5.1.47"/>
    </reaction>
</comment>
<dbReference type="GO" id="GO:0005737">
    <property type="term" value="C:cytoplasm"/>
    <property type="evidence" value="ECO:0007669"/>
    <property type="project" value="UniProtKB-ARBA"/>
</dbReference>
<gene>
    <name evidence="19" type="ORF">EKH77_25765</name>
</gene>
<evidence type="ECO:0000256" key="3">
    <source>
        <dbReference type="ARBA" id="ARBA00007103"/>
    </source>
</evidence>
<comment type="pathway">
    <text evidence="2">Amino-acid biosynthesis; L-cysteine biosynthesis; L-cysteine from L-serine: step 2/2.</text>
</comment>
<feature type="modified residue" description="N6-(pyridoxal phosphate)lysine" evidence="17">
    <location>
        <position position="60"/>
    </location>
</feature>
<keyword evidence="8 16" id="KW-0663">Pyridoxal phosphate</keyword>
<dbReference type="AlphaFoldDB" id="A0A3Q9G022"/>
<dbReference type="InterPro" id="IPR005856">
    <property type="entry name" value="Cys_synth"/>
</dbReference>
<accession>A0A3Q9G022</accession>
<sequence>MAAAATTQPGPTTTGTRRIADGLEDLIGGTPLVRLYPEGADPSVEVLAKLESVNPFSSSKDRPALRMILGAEERGELLPGGTVLESTSGNTGIALAALAAARGYRCVVVLPDSATPERVGLLKALGAEVVQTPSEDGFPGAIAKAEEIHAETPGCWYSRQHENDDNVLAHYETTGPEIWADTAGKVDVLVAGVGTGGTITGCARYLKERNPGIEVVAVEPEGSPVLSRGFGGQHRIPGLNGGFVAPTTDESLIDHVLTCGDDDALAAAKALATRQGLFVGVSSGAAVDAAARLARLPKYAGKTIVTVLPDTGERYVSLWNES</sequence>
<evidence type="ECO:0000256" key="14">
    <source>
        <dbReference type="ARBA" id="ARBA00079090"/>
    </source>
</evidence>
<feature type="binding site" evidence="16">
    <location>
        <begin position="194"/>
        <end position="198"/>
    </location>
    <ligand>
        <name>pyridoxal 5'-phosphate</name>
        <dbReference type="ChEBI" id="CHEBI:597326"/>
    </ligand>
</feature>
<name>A0A3Q9G022_STRLT</name>
<evidence type="ECO:0000313" key="19">
    <source>
        <dbReference type="EMBL" id="AZQ74174.1"/>
    </source>
</evidence>
<evidence type="ECO:0000256" key="10">
    <source>
        <dbReference type="ARBA" id="ARBA00047931"/>
    </source>
</evidence>
<evidence type="ECO:0000256" key="15">
    <source>
        <dbReference type="ARBA" id="ARBA00079479"/>
    </source>
</evidence>
<dbReference type="EC" id="2.5.1.47" evidence="4"/>
<dbReference type="EMBL" id="CP034587">
    <property type="protein sequence ID" value="AZQ74174.1"/>
    <property type="molecule type" value="Genomic_DNA"/>
</dbReference>
<evidence type="ECO:0000256" key="9">
    <source>
        <dbReference type="ARBA" id="ARBA00023192"/>
    </source>
</evidence>
<keyword evidence="7" id="KW-0808">Transferase</keyword>
<dbReference type="InterPro" id="IPR036052">
    <property type="entry name" value="TrpB-like_PALP_sf"/>
</dbReference>
<evidence type="ECO:0000256" key="4">
    <source>
        <dbReference type="ARBA" id="ARBA00012681"/>
    </source>
</evidence>
<evidence type="ECO:0000256" key="5">
    <source>
        <dbReference type="ARBA" id="ARBA00016728"/>
    </source>
</evidence>
<dbReference type="InterPro" id="IPR001926">
    <property type="entry name" value="TrpB-like_PALP"/>
</dbReference>
<comment type="similarity">
    <text evidence="3">Belongs to the cysteine synthase/cystathionine beta-synthase family.</text>
</comment>
<feature type="binding site" evidence="16">
    <location>
        <position position="90"/>
    </location>
    <ligand>
        <name>pyridoxal 5'-phosphate</name>
        <dbReference type="ChEBI" id="CHEBI:597326"/>
    </ligand>
</feature>
<dbReference type="NCBIfam" id="TIGR01136">
    <property type="entry name" value="cysKM"/>
    <property type="match status" value="1"/>
</dbReference>
<dbReference type="InterPro" id="IPR050214">
    <property type="entry name" value="Cys_Synth/Cystath_Beta-Synth"/>
</dbReference>
<comment type="function">
    <text evidence="11">Catalyzes the conversion of O-acetylserine (OAS) to cysteine through the elimination of acetate and addition of hydrogen sulfide.</text>
</comment>
<keyword evidence="20" id="KW-1185">Reference proteome</keyword>
<evidence type="ECO:0000256" key="2">
    <source>
        <dbReference type="ARBA" id="ARBA00004962"/>
    </source>
</evidence>
<dbReference type="FunFam" id="3.40.50.1100:FF:000067">
    <property type="entry name" value="Cysteine synthase"/>
    <property type="match status" value="1"/>
</dbReference>
<evidence type="ECO:0000256" key="17">
    <source>
        <dbReference type="PIRSR" id="PIRSR605856-51"/>
    </source>
</evidence>
<proteinExistence type="inferred from homology"/>
<evidence type="ECO:0000256" key="12">
    <source>
        <dbReference type="ARBA" id="ARBA00078216"/>
    </source>
</evidence>
<comment type="cofactor">
    <cofactor evidence="1 16">
        <name>pyridoxal 5'-phosphate</name>
        <dbReference type="ChEBI" id="CHEBI:597326"/>
    </cofactor>
</comment>
<organism evidence="19 20">
    <name type="scientific">Streptomyces luteoverticillatus</name>
    <name type="common">Streptoverticillium luteoverticillatus</name>
    <dbReference type="NCBI Taxonomy" id="66425"/>
    <lineage>
        <taxon>Bacteria</taxon>
        <taxon>Bacillati</taxon>
        <taxon>Actinomycetota</taxon>
        <taxon>Actinomycetes</taxon>
        <taxon>Kitasatosporales</taxon>
        <taxon>Streptomycetaceae</taxon>
        <taxon>Streptomyces</taxon>
    </lineage>
</organism>
<evidence type="ECO:0000259" key="18">
    <source>
        <dbReference type="Pfam" id="PF00291"/>
    </source>
</evidence>
<evidence type="ECO:0000256" key="8">
    <source>
        <dbReference type="ARBA" id="ARBA00022898"/>
    </source>
</evidence>
<dbReference type="GO" id="GO:0006535">
    <property type="term" value="P:cysteine biosynthetic process from serine"/>
    <property type="evidence" value="ECO:0007669"/>
    <property type="project" value="InterPro"/>
</dbReference>
<evidence type="ECO:0000256" key="16">
    <source>
        <dbReference type="PIRSR" id="PIRSR605856-50"/>
    </source>
</evidence>
<dbReference type="RefSeq" id="WP_126916677.1">
    <property type="nucleotide sequence ID" value="NZ_CP034587.1"/>
</dbReference>
<dbReference type="OrthoDB" id="9805733at2"/>
<keyword evidence="6" id="KW-0028">Amino-acid biosynthesis</keyword>
<feature type="binding site" evidence="16">
    <location>
        <position position="282"/>
    </location>
    <ligand>
        <name>pyridoxal 5'-phosphate</name>
        <dbReference type="ChEBI" id="CHEBI:597326"/>
    </ligand>
</feature>
<evidence type="ECO:0000256" key="13">
    <source>
        <dbReference type="ARBA" id="ARBA00078256"/>
    </source>
</evidence>
<protein>
    <recommendedName>
        <fullName evidence="5">O-acetylserine sulfhydrylase</fullName>
        <ecNumber evidence="4">2.5.1.47</ecNumber>
    </recommendedName>
    <alternativeName>
        <fullName evidence="15">Cysteine synthase A</fullName>
    </alternativeName>
    <alternativeName>
        <fullName evidence="13">O-acetylserine (thiol)-lyase A</fullName>
    </alternativeName>
    <alternativeName>
        <fullName evidence="12">O-acetylserine-specific cysteine synthase</fullName>
    </alternativeName>
    <alternativeName>
        <fullName evidence="14">Sulfide-dependent cysteine synthase</fullName>
    </alternativeName>
</protein>
<feature type="domain" description="Tryptophan synthase beta chain-like PALP" evidence="18">
    <location>
        <begin position="24"/>
        <end position="310"/>
    </location>
</feature>
<evidence type="ECO:0000313" key="20">
    <source>
        <dbReference type="Proteomes" id="UP000267900"/>
    </source>
</evidence>
<dbReference type="Proteomes" id="UP000267900">
    <property type="component" value="Chromosome"/>
</dbReference>
<dbReference type="PANTHER" id="PTHR10314">
    <property type="entry name" value="CYSTATHIONINE BETA-SYNTHASE"/>
    <property type="match status" value="1"/>
</dbReference>
<dbReference type="CDD" id="cd01561">
    <property type="entry name" value="CBS_like"/>
    <property type="match status" value="1"/>
</dbReference>
<dbReference type="SUPFAM" id="SSF53686">
    <property type="entry name" value="Tryptophan synthase beta subunit-like PLP-dependent enzymes"/>
    <property type="match status" value="1"/>
</dbReference>
<evidence type="ECO:0000256" key="11">
    <source>
        <dbReference type="ARBA" id="ARBA00053442"/>
    </source>
</evidence>
<evidence type="ECO:0000256" key="6">
    <source>
        <dbReference type="ARBA" id="ARBA00022605"/>
    </source>
</evidence>
<dbReference type="Pfam" id="PF00291">
    <property type="entry name" value="PALP"/>
    <property type="match status" value="1"/>
</dbReference>
<keyword evidence="9" id="KW-0198">Cysteine biosynthesis</keyword>
<reference evidence="19 20" key="1">
    <citation type="submission" date="2018-12" db="EMBL/GenBank/DDBJ databases">
        <title>The whole draft genome of Streptomyce luteoverticillatus CGMCC 15060.</title>
        <authorList>
            <person name="Feng Z."/>
            <person name="Chen G."/>
            <person name="Zhang J."/>
            <person name="Zhu H."/>
            <person name="Yu X."/>
            <person name="Zhang W."/>
            <person name="Zhang X."/>
        </authorList>
    </citation>
    <scope>NUCLEOTIDE SEQUENCE [LARGE SCALE GENOMIC DNA]</scope>
    <source>
        <strain evidence="19 20">CGMCC 15060</strain>
    </source>
</reference>
<dbReference type="Gene3D" id="3.40.50.1100">
    <property type="match status" value="2"/>
</dbReference>